<evidence type="ECO:0000259" key="1">
    <source>
        <dbReference type="PROSITE" id="PS50878"/>
    </source>
</evidence>
<gene>
    <name evidence="2" type="ORF">B7P43_G13720</name>
</gene>
<comment type="caution">
    <text evidence="2">The sequence shown here is derived from an EMBL/GenBank/DDBJ whole genome shotgun (WGS) entry which is preliminary data.</text>
</comment>
<dbReference type="PROSITE" id="PS50878">
    <property type="entry name" value="RT_POL"/>
    <property type="match status" value="1"/>
</dbReference>
<organism evidence="2 3">
    <name type="scientific">Cryptotermes secundus</name>
    <dbReference type="NCBI Taxonomy" id="105785"/>
    <lineage>
        <taxon>Eukaryota</taxon>
        <taxon>Metazoa</taxon>
        <taxon>Ecdysozoa</taxon>
        <taxon>Arthropoda</taxon>
        <taxon>Hexapoda</taxon>
        <taxon>Insecta</taxon>
        <taxon>Pterygota</taxon>
        <taxon>Neoptera</taxon>
        <taxon>Polyneoptera</taxon>
        <taxon>Dictyoptera</taxon>
        <taxon>Blattodea</taxon>
        <taxon>Blattoidea</taxon>
        <taxon>Termitoidae</taxon>
        <taxon>Kalotermitidae</taxon>
        <taxon>Cryptotermitinae</taxon>
        <taxon>Cryptotermes</taxon>
    </lineage>
</organism>
<protein>
    <recommendedName>
        <fullName evidence="1">Reverse transcriptase domain-containing protein</fullName>
    </recommendedName>
</protein>
<name>A0A2J7Q5I2_9NEOP</name>
<dbReference type="STRING" id="105785.A0A2J7Q5I2"/>
<keyword evidence="3" id="KW-1185">Reference proteome</keyword>
<dbReference type="InterPro" id="IPR000477">
    <property type="entry name" value="RT_dom"/>
</dbReference>
<feature type="domain" description="Reverse transcriptase" evidence="1">
    <location>
        <begin position="24"/>
        <end position="133"/>
    </location>
</feature>
<dbReference type="AlphaFoldDB" id="A0A2J7Q5I2"/>
<sequence length="133" mass="15337">MITGTIIKKLQRKALVKLTTLINASIRLKHIPASWKMSEIIMIPKPGKNHNEVESYRPIALLQIMSKLFEKLILKHLKPNIEKYQLVPSHQFGFHSKHSTIDQVHRITDVIEKSLEDKKVCSTIFLDIAQAFD</sequence>
<evidence type="ECO:0000313" key="2">
    <source>
        <dbReference type="EMBL" id="PNF23836.1"/>
    </source>
</evidence>
<dbReference type="Proteomes" id="UP000235965">
    <property type="component" value="Unassembled WGS sequence"/>
</dbReference>
<evidence type="ECO:0000313" key="3">
    <source>
        <dbReference type="Proteomes" id="UP000235965"/>
    </source>
</evidence>
<proteinExistence type="predicted"/>
<accession>A0A2J7Q5I2</accession>
<dbReference type="PANTHER" id="PTHR19446">
    <property type="entry name" value="REVERSE TRANSCRIPTASES"/>
    <property type="match status" value="1"/>
</dbReference>
<dbReference type="Pfam" id="PF00078">
    <property type="entry name" value="RVT_1"/>
    <property type="match status" value="1"/>
</dbReference>
<dbReference type="EMBL" id="NEVH01017557">
    <property type="protein sequence ID" value="PNF23836.1"/>
    <property type="molecule type" value="Genomic_DNA"/>
</dbReference>
<dbReference type="InParanoid" id="A0A2J7Q5I2"/>
<reference evidence="2 3" key="1">
    <citation type="submission" date="2017-12" db="EMBL/GenBank/DDBJ databases">
        <title>Hemimetabolous genomes reveal molecular basis of termite eusociality.</title>
        <authorList>
            <person name="Harrison M.C."/>
            <person name="Jongepier E."/>
            <person name="Robertson H.M."/>
            <person name="Arning N."/>
            <person name="Bitard-Feildel T."/>
            <person name="Chao H."/>
            <person name="Childers C.P."/>
            <person name="Dinh H."/>
            <person name="Doddapaneni H."/>
            <person name="Dugan S."/>
            <person name="Gowin J."/>
            <person name="Greiner C."/>
            <person name="Han Y."/>
            <person name="Hu H."/>
            <person name="Hughes D.S.T."/>
            <person name="Huylmans A.-K."/>
            <person name="Kemena C."/>
            <person name="Kremer L.P.M."/>
            <person name="Lee S.L."/>
            <person name="Lopez-Ezquerra A."/>
            <person name="Mallet L."/>
            <person name="Monroy-Kuhn J.M."/>
            <person name="Moser A."/>
            <person name="Murali S.C."/>
            <person name="Muzny D.M."/>
            <person name="Otani S."/>
            <person name="Piulachs M.-D."/>
            <person name="Poelchau M."/>
            <person name="Qu J."/>
            <person name="Schaub F."/>
            <person name="Wada-Katsumata A."/>
            <person name="Worley K.C."/>
            <person name="Xie Q."/>
            <person name="Ylla G."/>
            <person name="Poulsen M."/>
            <person name="Gibbs R.A."/>
            <person name="Schal C."/>
            <person name="Richards S."/>
            <person name="Belles X."/>
            <person name="Korb J."/>
            <person name="Bornberg-Bauer E."/>
        </authorList>
    </citation>
    <scope>NUCLEOTIDE SEQUENCE [LARGE SCALE GENOMIC DNA]</scope>
    <source>
        <tissue evidence="2">Whole body</tissue>
    </source>
</reference>